<proteinExistence type="inferred from homology"/>
<evidence type="ECO:0000256" key="8">
    <source>
        <dbReference type="HAMAP-Rule" id="MF_00360"/>
    </source>
</evidence>
<organism evidence="9 10">
    <name type="scientific">Catellicoccus marimammalium M35/04/3</name>
    <dbReference type="NCBI Taxonomy" id="1234409"/>
    <lineage>
        <taxon>Bacteria</taxon>
        <taxon>Bacillati</taxon>
        <taxon>Bacillota</taxon>
        <taxon>Bacilli</taxon>
        <taxon>Lactobacillales</taxon>
        <taxon>Enterococcaceae</taxon>
        <taxon>Catellicoccus</taxon>
    </lineage>
</organism>
<dbReference type="InterPro" id="IPR014717">
    <property type="entry name" value="Transl_elong_EF1B/ribsomal_bS6"/>
</dbReference>
<evidence type="ECO:0000256" key="3">
    <source>
        <dbReference type="ARBA" id="ARBA00022884"/>
    </source>
</evidence>
<dbReference type="NCBIfam" id="TIGR00166">
    <property type="entry name" value="S6"/>
    <property type="match status" value="1"/>
</dbReference>
<dbReference type="GO" id="GO:0006412">
    <property type="term" value="P:translation"/>
    <property type="evidence" value="ECO:0007669"/>
    <property type="project" value="UniProtKB-UniRule"/>
</dbReference>
<gene>
    <name evidence="8" type="primary">rpsF</name>
    <name evidence="9" type="ORF">C683_0964</name>
</gene>
<dbReference type="InterPro" id="IPR000529">
    <property type="entry name" value="Ribosomal_bS6"/>
</dbReference>
<dbReference type="CDD" id="cd00473">
    <property type="entry name" value="bS6"/>
    <property type="match status" value="1"/>
</dbReference>
<reference evidence="9 10" key="1">
    <citation type="journal article" date="2013" name="Genome Announc.">
        <title>Draft Genome Sequence of Catellicoccus marimammalium, a Novel Species Commonly Found in Gull Feces.</title>
        <authorList>
            <person name="Weigand M.R."/>
            <person name="Ryu H."/>
            <person name="Bozcek L."/>
            <person name="Konstantinidis K.T."/>
            <person name="Santo Domingo J.W."/>
        </authorList>
    </citation>
    <scope>NUCLEOTIDE SEQUENCE [LARGE SCALE GENOMIC DNA]</scope>
    <source>
        <strain evidence="9 10">M35/04/3</strain>
    </source>
</reference>
<dbReference type="PATRIC" id="fig|1234409.3.peg.915"/>
<protein>
    <recommendedName>
        <fullName evidence="7 8">Small ribosomal subunit protein bS6</fullName>
    </recommendedName>
</protein>
<dbReference type="Pfam" id="PF01250">
    <property type="entry name" value="Ribosomal_S6"/>
    <property type="match status" value="1"/>
</dbReference>
<dbReference type="eggNOG" id="COG0360">
    <property type="taxonomic scope" value="Bacteria"/>
</dbReference>
<sequence length="99" mass="11498">MNNTTNYEILYIIRPNIDEEAKTALVERFDNILKENGANVEESKDWEKRRLAYEIGGFREGLYHIVNVSASNADAINEFDRLAKINDDILRHMIVKKEA</sequence>
<dbReference type="Gene3D" id="3.30.70.60">
    <property type="match status" value="1"/>
</dbReference>
<evidence type="ECO:0000256" key="7">
    <source>
        <dbReference type="ARBA" id="ARBA00035294"/>
    </source>
</evidence>
<dbReference type="STRING" id="1234409.C683_0964"/>
<accession>K8ZNL7</accession>
<dbReference type="GO" id="GO:0070181">
    <property type="term" value="F:small ribosomal subunit rRNA binding"/>
    <property type="evidence" value="ECO:0007669"/>
    <property type="project" value="TreeGrafter"/>
</dbReference>
<dbReference type="HAMAP" id="MF_00360">
    <property type="entry name" value="Ribosomal_bS6"/>
    <property type="match status" value="1"/>
</dbReference>
<evidence type="ECO:0000256" key="1">
    <source>
        <dbReference type="ARBA" id="ARBA00009512"/>
    </source>
</evidence>
<name>K8ZNL7_9ENTE</name>
<dbReference type="RefSeq" id="WP_009491377.1">
    <property type="nucleotide sequence ID" value="NZ_AMYT01000019.1"/>
</dbReference>
<dbReference type="SUPFAM" id="SSF54995">
    <property type="entry name" value="Ribosomal protein S6"/>
    <property type="match status" value="1"/>
</dbReference>
<dbReference type="GO" id="GO:0003735">
    <property type="term" value="F:structural constituent of ribosome"/>
    <property type="evidence" value="ECO:0007669"/>
    <property type="project" value="InterPro"/>
</dbReference>
<evidence type="ECO:0000256" key="2">
    <source>
        <dbReference type="ARBA" id="ARBA00022730"/>
    </source>
</evidence>
<dbReference type="EMBL" id="AMYT01000019">
    <property type="protein sequence ID" value="EKU27186.1"/>
    <property type="molecule type" value="Genomic_DNA"/>
</dbReference>
<dbReference type="InterPro" id="IPR035980">
    <property type="entry name" value="Ribosomal_bS6_sf"/>
</dbReference>
<keyword evidence="4 8" id="KW-0689">Ribosomal protein</keyword>
<dbReference type="GO" id="GO:1990904">
    <property type="term" value="C:ribonucleoprotein complex"/>
    <property type="evidence" value="ECO:0007669"/>
    <property type="project" value="UniProtKB-KW"/>
</dbReference>
<keyword evidence="2 8" id="KW-0699">rRNA-binding</keyword>
<comment type="caution">
    <text evidence="9">The sequence shown here is derived from an EMBL/GenBank/DDBJ whole genome shotgun (WGS) entry which is preliminary data.</text>
</comment>
<evidence type="ECO:0000256" key="4">
    <source>
        <dbReference type="ARBA" id="ARBA00022980"/>
    </source>
</evidence>
<evidence type="ECO:0000256" key="6">
    <source>
        <dbReference type="ARBA" id="ARBA00035104"/>
    </source>
</evidence>
<keyword evidence="5 8" id="KW-0687">Ribonucleoprotein</keyword>
<dbReference type="GO" id="GO:0005840">
    <property type="term" value="C:ribosome"/>
    <property type="evidence" value="ECO:0007669"/>
    <property type="project" value="UniProtKB-KW"/>
</dbReference>
<dbReference type="InterPro" id="IPR020814">
    <property type="entry name" value="Ribosomal_S6_plastid/chlpt"/>
</dbReference>
<evidence type="ECO:0000313" key="10">
    <source>
        <dbReference type="Proteomes" id="UP000016057"/>
    </source>
</evidence>
<dbReference type="FunFam" id="3.30.70.60:FF:000002">
    <property type="entry name" value="30S ribosomal protein S6"/>
    <property type="match status" value="1"/>
</dbReference>
<dbReference type="GO" id="GO:0005737">
    <property type="term" value="C:cytoplasm"/>
    <property type="evidence" value="ECO:0007669"/>
    <property type="project" value="UniProtKB-ARBA"/>
</dbReference>
<dbReference type="Proteomes" id="UP000016057">
    <property type="component" value="Unassembled WGS sequence"/>
</dbReference>
<keyword evidence="3 8" id="KW-0694">RNA-binding</keyword>
<evidence type="ECO:0000256" key="5">
    <source>
        <dbReference type="ARBA" id="ARBA00023274"/>
    </source>
</evidence>
<dbReference type="OrthoDB" id="9812702at2"/>
<dbReference type="PANTHER" id="PTHR21011">
    <property type="entry name" value="MITOCHONDRIAL 28S RIBOSOMAL PROTEIN S6"/>
    <property type="match status" value="1"/>
</dbReference>
<comment type="function">
    <text evidence="6 8">Binds together with bS18 to 16S ribosomal RNA.</text>
</comment>
<dbReference type="PANTHER" id="PTHR21011:SF1">
    <property type="entry name" value="SMALL RIBOSOMAL SUBUNIT PROTEIN BS6M"/>
    <property type="match status" value="1"/>
</dbReference>
<comment type="similarity">
    <text evidence="1 8">Belongs to the bacterial ribosomal protein bS6 family.</text>
</comment>
<evidence type="ECO:0000313" key="9">
    <source>
        <dbReference type="EMBL" id="EKU27186.1"/>
    </source>
</evidence>
<keyword evidence="10" id="KW-1185">Reference proteome</keyword>
<dbReference type="AlphaFoldDB" id="K8ZNL7"/>